<evidence type="ECO:0000313" key="2">
    <source>
        <dbReference type="Proteomes" id="UP000236319"/>
    </source>
</evidence>
<organism evidence="1 2">
    <name type="scientific">Babesia ovata</name>
    <dbReference type="NCBI Taxonomy" id="189622"/>
    <lineage>
        <taxon>Eukaryota</taxon>
        <taxon>Sar</taxon>
        <taxon>Alveolata</taxon>
        <taxon>Apicomplexa</taxon>
        <taxon>Aconoidasida</taxon>
        <taxon>Piroplasmida</taxon>
        <taxon>Babesiidae</taxon>
        <taxon>Babesia</taxon>
    </lineage>
</organism>
<dbReference type="OrthoDB" id="10266508at2759"/>
<gene>
    <name evidence="1" type="ORF">BOVATA_014920</name>
</gene>
<keyword evidence="2" id="KW-1185">Reference proteome</keyword>
<protein>
    <submittedName>
        <fullName evidence="1">Uncharacterized protein</fullName>
    </submittedName>
</protein>
<dbReference type="GeneID" id="39873769"/>
<dbReference type="Proteomes" id="UP000236319">
    <property type="component" value="Unassembled WGS sequence"/>
</dbReference>
<dbReference type="VEuPathDB" id="PiroplasmaDB:BOVATA_014920"/>
<dbReference type="RefSeq" id="XP_028866242.1">
    <property type="nucleotide sequence ID" value="XM_029010409.1"/>
</dbReference>
<evidence type="ECO:0000313" key="1">
    <source>
        <dbReference type="EMBL" id="GBE59999.1"/>
    </source>
</evidence>
<sequence>MVSLAELSGKLGQFIGQSEAVTKAIKNGIDSIIDSDEDFKSLRNSPSSPVQSATSVSAELIDDEKLEQKIKHYEAEIASLKPKIEELKNKKMSVPDDLNKSHESHQSKLASLQKLKSLNESFESLKSPQDKPCETLLNNLCSGLEKFLGYQETSKGYTGDGIVYSDLDRLCDGVMAFLHGVLNEVKEDESVTTYNNYISGDDNKLNKVLEKLNDSVGKGRKAFQAAVSEVDQKIKNVTRPLGAIGTWRDQEYDAVSEKLADWTDSVQQLPTLPNSSFSALSHVDDKLRNKLEQHVNLILDHSDLVAVAAKVESQLKTMENDINHEVAVQLNDLQQKMIAAIAHLKKQVRDVANKHREKCISELRASFNKNIYWPIERVAYALTQVYTSLVIWISEVDGVLKTAIEQGNDVYKNLECNGKGTTLGEKCSAICGAKDTIEGVNTALSRIDGELGGWITVAENSVTQALLKVESILKEVAENGSVKNQVNQAVSRLKERTEQSCTLFKQKQLEAIGHQAKHALGTLETEVSKLLDENYEVVEQYFLSTTNGQPAGVNMQVNIHSLPHFIDPLIQVGQTVQTSGIQMSAQMGRAGVTLHANPLSHSSSLSRSINQLQQLHSQAHQFKRQLSVTNRGQRPSTLRSYVSAIKAALSDLVTALKNEIQRGVQQADKLDVNADFNTHTSQFTNAMQAASLLAGQLESLKGQSGRSSIVGISDISRELGGLMGTITSIGSDFSNVKRSIDSLAEGITSPFNSLLAAVDRDGKEARSGLKNKVQGEYFEKSDDYKTNAKESINKIKHELSTENGKLPKQTQPIHEAVAAMKSKLQELRTQLNDHVTTKLATLQKQGLADGDQTWNDTVGLQRILQEIKGIIGDETKQQNTFTKILHDAYTFHKETVRDTVDACVSSIISTLEFQCDHLKNPVLENIVQRCQSNIKLIVSEQTKMAKTQIKKEALQKLVSTKAKEFGELTELVTQQKSAIEQIINDDKRKGIKGLLKWMKGDADYKLEEISKIVPAQLQPSEHSQKFKDLSTRIQPYLDKLLDYIQLQVKFEGDHRSPTKESQLVSSIKTRLDKLLGYLIKINNVDKNRNYIFDHNSTRHLTELNDSISALSPSHFHGFHNPLLLDALRAGMDKFTEQLSRAYVNKYSGKTFDKLLVKEKNADGTDTDKDVLSTEGRNCAKVCLTILERVSYDLSKLRKECKIGGGWRGKKVCLTEMSSKKNVVNLLGDWLKKRGFTVPEDEKKQNGELKYNETFKGENIYTLLVNGSGDNHVYKDDDKTKDDGPLRTLRRHLERYYKVSHHYISAKPKAPTTVNQMLQWICGLQYNHIYDPLCKYLKQLFPKPKGDDRNYTDIPIEKLTLEVHQNTTLTPKNLTDALETLCFHSEKMLITIMGHGHADGVYAVEFSNNSLNLLYPSSASSCLDMLVDVLNRVLYQLNFIYKMCHNGPRSSGWEECWYGRHVGGSSWNCNDKQCANQECNLRPNQSSNQIATQTPTQNCDQHPKCGVKSPLQSYLEDGLQGFLPHSFKTVGCKLTCTMTNHFGKPCLTPMGFNNIGVEASHTKTGSHLFGALYYFCGTTYPLTKLCGMLNCLLRTPPKSLGDMLAFYHTFLGNYSRQKHKQIAFDKAVREANFGDESTKLDVVSIQDSKNHSEKHSQGDLFGVISCNTSKVSKNPVLPCGSYLQPITLNSVTIFSETRASNYLSWVVYTTETFLYLLIKLREECCKSCDTPGSRCYEKRCTEKCPVKYTDEKGNPSTTLNNDKHTTDCNSIVKCTNMHPTIYRYGFTFESAFDLSGKNGIEKQRSCKDFCMALERVIGQRCVLVELIHKIDDFVCTIRHPFMCTLLTLWSLSLLYLLHILVVRLDVLRILSHLRSPSSHRIAAQSLLAAVRVKALANVKYFSP</sequence>
<accession>A0A2H6KAL4</accession>
<proteinExistence type="predicted"/>
<name>A0A2H6KAL4_9APIC</name>
<reference evidence="1 2" key="1">
    <citation type="journal article" date="2017" name="BMC Genomics">
        <title>Whole-genome assembly of Babesia ovata and comparative genomics between closely related pathogens.</title>
        <authorList>
            <person name="Yamagishi J."/>
            <person name="Asada M."/>
            <person name="Hakimi H."/>
            <person name="Tanaka T.Q."/>
            <person name="Sugimoto C."/>
            <person name="Kawazu S."/>
        </authorList>
    </citation>
    <scope>NUCLEOTIDE SEQUENCE [LARGE SCALE GENOMIC DNA]</scope>
    <source>
        <strain evidence="1 2">Miyake</strain>
    </source>
</reference>
<comment type="caution">
    <text evidence="1">The sequence shown here is derived from an EMBL/GenBank/DDBJ whole genome shotgun (WGS) entry which is preliminary data.</text>
</comment>
<dbReference type="EMBL" id="BDSA01000002">
    <property type="protein sequence ID" value="GBE59999.1"/>
    <property type="molecule type" value="Genomic_DNA"/>
</dbReference>